<proteinExistence type="predicted"/>
<dbReference type="Pfam" id="PF20146">
    <property type="entry name" value="NRF"/>
    <property type="match status" value="1"/>
</dbReference>
<evidence type="ECO:0000313" key="2">
    <source>
        <dbReference type="EMBL" id="GBN70285.1"/>
    </source>
</evidence>
<protein>
    <recommendedName>
        <fullName evidence="1">Nose resistant-to-fluoxetine protein N-terminal domain-containing protein</fullName>
    </recommendedName>
</protein>
<comment type="caution">
    <text evidence="2">The sequence shown here is derived from an EMBL/GenBank/DDBJ whole genome shotgun (WGS) entry which is preliminary data.</text>
</comment>
<evidence type="ECO:0000259" key="1">
    <source>
        <dbReference type="Pfam" id="PF20146"/>
    </source>
</evidence>
<gene>
    <name evidence="5" type="ORF">AVEN_149073_1</name>
    <name evidence="2" type="ORF">AVEN_251240_1</name>
    <name evidence="3" type="ORF">AVEN_7039_1</name>
    <name evidence="4" type="ORF">AVEN_84147_1</name>
</gene>
<dbReference type="InterPro" id="IPR006621">
    <property type="entry name" value="Nose-resist-to-fluoxetine_N"/>
</dbReference>
<keyword evidence="6" id="KW-1185">Reference proteome</keyword>
<sequence length="180" mass="19414">MSLGRIFTNPTLIELRQEISQYHWLRGAVTSFSALARSVQQSLKNKSRLNKIETRAKNDVIDSGRSEPIILPDFLPQFYQGRVCKYGFGTMVIGNSLSETNSGVARSGQGIVLDATSKLPPGVLQGTFVDYGSFDECLAVEAPGAQFIGQSCAIEAQPPLPPLSPGFTLVKAHLGENNGT</sequence>
<dbReference type="EMBL" id="BGPR01015700">
    <property type="protein sequence ID" value="GBN70285.1"/>
    <property type="molecule type" value="Genomic_DNA"/>
</dbReference>
<evidence type="ECO:0000313" key="4">
    <source>
        <dbReference type="EMBL" id="GBN70572.1"/>
    </source>
</evidence>
<reference evidence="2 6" key="1">
    <citation type="journal article" date="2019" name="Sci. Rep.">
        <title>Orb-weaving spider Araneus ventricosus genome elucidates the spidroin gene catalogue.</title>
        <authorList>
            <person name="Kono N."/>
            <person name="Nakamura H."/>
            <person name="Ohtoshi R."/>
            <person name="Moran D.A.P."/>
            <person name="Shinohara A."/>
            <person name="Yoshida Y."/>
            <person name="Fujiwara M."/>
            <person name="Mori M."/>
            <person name="Tomita M."/>
            <person name="Arakawa K."/>
        </authorList>
    </citation>
    <scope>NUCLEOTIDE SEQUENCE [LARGE SCALE GENOMIC DNA]</scope>
</reference>
<dbReference type="AlphaFoldDB" id="A0A4Y2R4R6"/>
<dbReference type="Proteomes" id="UP000499080">
    <property type="component" value="Unassembled WGS sequence"/>
</dbReference>
<feature type="domain" description="Nose resistant-to-fluoxetine protein N-terminal" evidence="1">
    <location>
        <begin position="112"/>
        <end position="157"/>
    </location>
</feature>
<evidence type="ECO:0000313" key="5">
    <source>
        <dbReference type="EMBL" id="GBN70574.1"/>
    </source>
</evidence>
<evidence type="ECO:0000313" key="3">
    <source>
        <dbReference type="EMBL" id="GBN70290.1"/>
    </source>
</evidence>
<accession>A0A4Y2R4R6</accession>
<organism evidence="2 6">
    <name type="scientific">Araneus ventricosus</name>
    <name type="common">Orbweaver spider</name>
    <name type="synonym">Epeira ventricosa</name>
    <dbReference type="NCBI Taxonomy" id="182803"/>
    <lineage>
        <taxon>Eukaryota</taxon>
        <taxon>Metazoa</taxon>
        <taxon>Ecdysozoa</taxon>
        <taxon>Arthropoda</taxon>
        <taxon>Chelicerata</taxon>
        <taxon>Arachnida</taxon>
        <taxon>Araneae</taxon>
        <taxon>Araneomorphae</taxon>
        <taxon>Entelegynae</taxon>
        <taxon>Araneoidea</taxon>
        <taxon>Araneidae</taxon>
        <taxon>Araneus</taxon>
    </lineage>
</organism>
<feature type="non-terminal residue" evidence="2">
    <location>
        <position position="180"/>
    </location>
</feature>
<dbReference type="EMBL" id="BGPR01015780">
    <property type="protein sequence ID" value="GBN70572.1"/>
    <property type="molecule type" value="Genomic_DNA"/>
</dbReference>
<dbReference type="EMBL" id="BGPR01015781">
    <property type="protein sequence ID" value="GBN70574.1"/>
    <property type="molecule type" value="Genomic_DNA"/>
</dbReference>
<name>A0A4Y2R4R6_ARAVE</name>
<evidence type="ECO:0000313" key="6">
    <source>
        <dbReference type="Proteomes" id="UP000499080"/>
    </source>
</evidence>
<dbReference type="EMBL" id="BGPR01015702">
    <property type="protein sequence ID" value="GBN70290.1"/>
    <property type="molecule type" value="Genomic_DNA"/>
</dbReference>